<dbReference type="GeneID" id="54411396"/>
<name>A0A6A5ZZ34_9PLEO</name>
<reference evidence="3" key="1">
    <citation type="journal article" date="2020" name="Stud. Mycol.">
        <title>101 Dothideomycetes genomes: a test case for predicting lifestyles and emergence of pathogens.</title>
        <authorList>
            <person name="Haridas S."/>
            <person name="Albert R."/>
            <person name="Binder M."/>
            <person name="Bloem J."/>
            <person name="Labutti K."/>
            <person name="Salamov A."/>
            <person name="Andreopoulos B."/>
            <person name="Baker S."/>
            <person name="Barry K."/>
            <person name="Bills G."/>
            <person name="Bluhm B."/>
            <person name="Cannon C."/>
            <person name="Castanera R."/>
            <person name="Culley D."/>
            <person name="Daum C."/>
            <person name="Ezra D."/>
            <person name="Gonzalez J."/>
            <person name="Henrissat B."/>
            <person name="Kuo A."/>
            <person name="Liang C."/>
            <person name="Lipzen A."/>
            <person name="Lutzoni F."/>
            <person name="Magnuson J."/>
            <person name="Mondo S."/>
            <person name="Nolan M."/>
            <person name="Ohm R."/>
            <person name="Pangilinan J."/>
            <person name="Park H.-J."/>
            <person name="Ramirez L."/>
            <person name="Alfaro M."/>
            <person name="Sun H."/>
            <person name="Tritt A."/>
            <person name="Yoshinaga Y."/>
            <person name="Zwiers L.-H."/>
            <person name="Turgeon B."/>
            <person name="Goodwin S."/>
            <person name="Spatafora J."/>
            <person name="Crous P."/>
            <person name="Grigoriev I."/>
        </authorList>
    </citation>
    <scope>NUCLEOTIDE SEQUENCE</scope>
    <source>
        <strain evidence="3">CBS 119687</strain>
    </source>
</reference>
<dbReference type="RefSeq" id="XP_033518536.1">
    <property type="nucleotide sequence ID" value="XM_033670964.1"/>
</dbReference>
<dbReference type="EMBL" id="ML977520">
    <property type="protein sequence ID" value="KAF2124143.1"/>
    <property type="molecule type" value="Genomic_DNA"/>
</dbReference>
<proteinExistence type="predicted"/>
<dbReference type="AlphaFoldDB" id="A0A6A5ZZ34"/>
<keyword evidence="4" id="KW-1185">Reference proteome</keyword>
<dbReference type="Proteomes" id="UP000799771">
    <property type="component" value="Unassembled WGS sequence"/>
</dbReference>
<sequence length="259" mass="27520">MTSSATICVIRENCLLGAPIHPCKPEDLECICEHDHSLEKNSLFDAHCLFEACHDEVDRGVFLRDLTIACERSGRQLVDIPEEWQPYLPFPAMTRSGSAVQAPTSATAALGVTSVALSLSTTTTSSPTSVPGPSSSASQPPSPTQTVTTMTAKGLSSGGIAAICVVTVVLVSVLLILTYLYWKSRRVAKAKLAENARLRDHCSTEGFSQRIREILGEDEATSVGNASSSKNASSTGNRLLSGNVSSSETRSSSVYSRPQ</sequence>
<feature type="transmembrane region" description="Helical" evidence="2">
    <location>
        <begin position="160"/>
        <end position="182"/>
    </location>
</feature>
<evidence type="ECO:0000313" key="3">
    <source>
        <dbReference type="EMBL" id="KAF2124143.1"/>
    </source>
</evidence>
<evidence type="ECO:0000256" key="1">
    <source>
        <dbReference type="SAM" id="MobiDB-lite"/>
    </source>
</evidence>
<dbReference type="OrthoDB" id="3799968at2759"/>
<organism evidence="3 4">
    <name type="scientific">Dothidotthia symphoricarpi CBS 119687</name>
    <dbReference type="NCBI Taxonomy" id="1392245"/>
    <lineage>
        <taxon>Eukaryota</taxon>
        <taxon>Fungi</taxon>
        <taxon>Dikarya</taxon>
        <taxon>Ascomycota</taxon>
        <taxon>Pezizomycotina</taxon>
        <taxon>Dothideomycetes</taxon>
        <taxon>Pleosporomycetidae</taxon>
        <taxon>Pleosporales</taxon>
        <taxon>Dothidotthiaceae</taxon>
        <taxon>Dothidotthia</taxon>
    </lineage>
</organism>
<keyword evidence="2" id="KW-0812">Transmembrane</keyword>
<feature type="compositionally biased region" description="Low complexity" evidence="1">
    <location>
        <begin position="241"/>
        <end position="259"/>
    </location>
</feature>
<protein>
    <submittedName>
        <fullName evidence="3">Uncharacterized protein</fullName>
    </submittedName>
</protein>
<feature type="compositionally biased region" description="Polar residues" evidence="1">
    <location>
        <begin position="222"/>
        <end position="240"/>
    </location>
</feature>
<gene>
    <name evidence="3" type="ORF">P153DRAFT_390693</name>
</gene>
<evidence type="ECO:0000256" key="2">
    <source>
        <dbReference type="SAM" id="Phobius"/>
    </source>
</evidence>
<feature type="region of interest" description="Disordered" evidence="1">
    <location>
        <begin position="218"/>
        <end position="259"/>
    </location>
</feature>
<accession>A0A6A5ZZ34</accession>
<feature type="region of interest" description="Disordered" evidence="1">
    <location>
        <begin position="122"/>
        <end position="149"/>
    </location>
</feature>
<keyword evidence="2" id="KW-0472">Membrane</keyword>
<evidence type="ECO:0000313" key="4">
    <source>
        <dbReference type="Proteomes" id="UP000799771"/>
    </source>
</evidence>
<keyword evidence="2" id="KW-1133">Transmembrane helix</keyword>